<accession>A0A0K2G9B7</accession>
<dbReference type="AlphaFoldDB" id="A0A0K2G9B7"/>
<dbReference type="KEGG" id="nmv:NITMOv2_0766"/>
<evidence type="ECO:0000313" key="2">
    <source>
        <dbReference type="Proteomes" id="UP000069205"/>
    </source>
</evidence>
<name>A0A0K2G9B7_NITMO</name>
<dbReference type="Proteomes" id="UP000069205">
    <property type="component" value="Chromosome"/>
</dbReference>
<dbReference type="PATRIC" id="fig|42253.5.peg.755"/>
<gene>
    <name evidence="1" type="ORF">NITMOv2_0766</name>
</gene>
<dbReference type="EMBL" id="CP011801">
    <property type="protein sequence ID" value="ALA57202.1"/>
    <property type="molecule type" value="Genomic_DNA"/>
</dbReference>
<organism evidence="1 2">
    <name type="scientific">Nitrospira moscoviensis</name>
    <dbReference type="NCBI Taxonomy" id="42253"/>
    <lineage>
        <taxon>Bacteria</taxon>
        <taxon>Pseudomonadati</taxon>
        <taxon>Nitrospirota</taxon>
        <taxon>Nitrospiria</taxon>
        <taxon>Nitrospirales</taxon>
        <taxon>Nitrospiraceae</taxon>
        <taxon>Nitrospira</taxon>
    </lineage>
</organism>
<proteinExistence type="predicted"/>
<evidence type="ECO:0000313" key="1">
    <source>
        <dbReference type="EMBL" id="ALA57202.1"/>
    </source>
</evidence>
<dbReference type="RefSeq" id="WP_145976157.1">
    <property type="nucleotide sequence ID" value="NZ_CP011801.1"/>
</dbReference>
<dbReference type="STRING" id="42253.NITMOv2_0766"/>
<reference evidence="1 2" key="1">
    <citation type="journal article" date="2015" name="Proc. Natl. Acad. Sci. U.S.A.">
        <title>Expanded metabolic versatility of ubiquitous nitrite-oxidizing bacteria from the genus Nitrospira.</title>
        <authorList>
            <person name="Koch H."/>
            <person name="Lucker S."/>
            <person name="Albertsen M."/>
            <person name="Kitzinger K."/>
            <person name="Herbold C."/>
            <person name="Spieck E."/>
            <person name="Nielsen P.H."/>
            <person name="Wagner M."/>
            <person name="Daims H."/>
        </authorList>
    </citation>
    <scope>NUCLEOTIDE SEQUENCE [LARGE SCALE GENOMIC DNA]</scope>
    <source>
        <strain evidence="1 2">NSP M-1</strain>
    </source>
</reference>
<sequence>MARRRRERTTKKRTVWAVHEWERAWELAMRRIDGAPAVVTGQEAYHHALDMLDRGFAEGDRFQFELGLVILMDCCSEAINRGDCWQWWWNG</sequence>
<keyword evidence="2" id="KW-1185">Reference proteome</keyword>
<protein>
    <submittedName>
        <fullName evidence="1">Uncharacterized protein</fullName>
    </submittedName>
</protein>